<evidence type="ECO:0000313" key="3">
    <source>
        <dbReference type="Proteomes" id="UP000807785"/>
    </source>
</evidence>
<organism evidence="2 3">
    <name type="scientific">Candidatus Methylophosphatis roskildensis</name>
    <dbReference type="NCBI Taxonomy" id="2899263"/>
    <lineage>
        <taxon>Bacteria</taxon>
        <taxon>Pseudomonadati</taxon>
        <taxon>Pseudomonadota</taxon>
        <taxon>Betaproteobacteria</taxon>
        <taxon>Nitrosomonadales</taxon>
        <taxon>Sterolibacteriaceae</taxon>
        <taxon>Candidatus Methylophosphatis</taxon>
    </lineage>
</organism>
<keyword evidence="1" id="KW-0472">Membrane</keyword>
<name>A0A9D7DZR1_9PROT</name>
<keyword evidence="1" id="KW-1133">Transmembrane helix</keyword>
<keyword evidence="1" id="KW-0812">Transmembrane</keyword>
<feature type="transmembrane region" description="Helical" evidence="1">
    <location>
        <begin position="7"/>
        <end position="26"/>
    </location>
</feature>
<sequence>MSFSRDWLGGFVLCAGIAATVLRWRWLAACAAVAGIAGLVLYQFVFSATGLLLGLLVLVRPGRRAAFPR</sequence>
<evidence type="ECO:0000256" key="1">
    <source>
        <dbReference type="SAM" id="Phobius"/>
    </source>
</evidence>
<dbReference type="EMBL" id="JADJEV010000004">
    <property type="protein sequence ID" value="MBK6973933.1"/>
    <property type="molecule type" value="Genomic_DNA"/>
</dbReference>
<reference evidence="2" key="1">
    <citation type="submission" date="2020-10" db="EMBL/GenBank/DDBJ databases">
        <title>Connecting structure to function with the recovery of over 1000 high-quality activated sludge metagenome-assembled genomes encoding full-length rRNA genes using long-read sequencing.</title>
        <authorList>
            <person name="Singleton C.M."/>
            <person name="Petriglieri F."/>
            <person name="Kristensen J.M."/>
            <person name="Kirkegaard R.H."/>
            <person name="Michaelsen T.Y."/>
            <person name="Andersen M.H."/>
            <person name="Karst S.M."/>
            <person name="Dueholm M.S."/>
            <person name="Nielsen P.H."/>
            <person name="Albertsen M."/>
        </authorList>
    </citation>
    <scope>NUCLEOTIDE SEQUENCE</scope>
    <source>
        <strain evidence="2">Bjer_18-Q3-R1-45_BAT3C.347</strain>
    </source>
</reference>
<dbReference type="AlphaFoldDB" id="A0A9D7DZR1"/>
<protein>
    <submittedName>
        <fullName evidence="2">Uncharacterized protein</fullName>
    </submittedName>
</protein>
<accession>A0A9D7DZR1</accession>
<feature type="transmembrane region" description="Helical" evidence="1">
    <location>
        <begin position="32"/>
        <end position="59"/>
    </location>
</feature>
<gene>
    <name evidence="2" type="ORF">IPH26_13720</name>
</gene>
<comment type="caution">
    <text evidence="2">The sequence shown here is derived from an EMBL/GenBank/DDBJ whole genome shotgun (WGS) entry which is preliminary data.</text>
</comment>
<evidence type="ECO:0000313" key="2">
    <source>
        <dbReference type="EMBL" id="MBK6973933.1"/>
    </source>
</evidence>
<proteinExistence type="predicted"/>
<dbReference type="Proteomes" id="UP000807785">
    <property type="component" value="Unassembled WGS sequence"/>
</dbReference>